<dbReference type="Proteomes" id="UP000054007">
    <property type="component" value="Unassembled WGS sequence"/>
</dbReference>
<reference evidence="4 5" key="1">
    <citation type="journal article" date="2015" name="Fungal Genet. Biol.">
        <title>Evolution of novel wood decay mechanisms in Agaricales revealed by the genome sequences of Fistulina hepatica and Cylindrobasidium torrendii.</title>
        <authorList>
            <person name="Floudas D."/>
            <person name="Held B.W."/>
            <person name="Riley R."/>
            <person name="Nagy L.G."/>
            <person name="Koehler G."/>
            <person name="Ransdell A.S."/>
            <person name="Younus H."/>
            <person name="Chow J."/>
            <person name="Chiniquy J."/>
            <person name="Lipzen A."/>
            <person name="Tritt A."/>
            <person name="Sun H."/>
            <person name="Haridas S."/>
            <person name="LaButti K."/>
            <person name="Ohm R.A."/>
            <person name="Kues U."/>
            <person name="Blanchette R.A."/>
            <person name="Grigoriev I.V."/>
            <person name="Minto R.E."/>
            <person name="Hibbett D.S."/>
        </authorList>
    </citation>
    <scope>NUCLEOTIDE SEQUENCE [LARGE SCALE GENOMIC DNA]</scope>
    <source>
        <strain evidence="4 5">FP15055 ss-10</strain>
    </source>
</reference>
<feature type="compositionally biased region" description="Basic and acidic residues" evidence="1">
    <location>
        <begin position="556"/>
        <end position="570"/>
    </location>
</feature>
<dbReference type="EMBL" id="KN880476">
    <property type="protein sequence ID" value="KIY69936.1"/>
    <property type="molecule type" value="Genomic_DNA"/>
</dbReference>
<name>A0A0D7BK00_9AGAR</name>
<feature type="region of interest" description="Disordered" evidence="1">
    <location>
        <begin position="149"/>
        <end position="193"/>
    </location>
</feature>
<keyword evidence="2" id="KW-1133">Transmembrane helix</keyword>
<evidence type="ECO:0000256" key="1">
    <source>
        <dbReference type="SAM" id="MobiDB-lite"/>
    </source>
</evidence>
<keyword evidence="3" id="KW-0732">Signal</keyword>
<feature type="compositionally biased region" description="Low complexity" evidence="1">
    <location>
        <begin position="149"/>
        <end position="160"/>
    </location>
</feature>
<feature type="compositionally biased region" description="Acidic residues" evidence="1">
    <location>
        <begin position="375"/>
        <end position="384"/>
    </location>
</feature>
<keyword evidence="2" id="KW-0812">Transmembrane</keyword>
<organism evidence="4 5">
    <name type="scientific">Cylindrobasidium torrendii FP15055 ss-10</name>
    <dbReference type="NCBI Taxonomy" id="1314674"/>
    <lineage>
        <taxon>Eukaryota</taxon>
        <taxon>Fungi</taxon>
        <taxon>Dikarya</taxon>
        <taxon>Basidiomycota</taxon>
        <taxon>Agaricomycotina</taxon>
        <taxon>Agaricomycetes</taxon>
        <taxon>Agaricomycetidae</taxon>
        <taxon>Agaricales</taxon>
        <taxon>Marasmiineae</taxon>
        <taxon>Physalacriaceae</taxon>
        <taxon>Cylindrobasidium</taxon>
    </lineage>
</organism>
<feature type="transmembrane region" description="Helical" evidence="2">
    <location>
        <begin position="56"/>
        <end position="81"/>
    </location>
</feature>
<feature type="compositionally biased region" description="Low complexity" evidence="1">
    <location>
        <begin position="629"/>
        <end position="655"/>
    </location>
</feature>
<protein>
    <submittedName>
        <fullName evidence="4">Uncharacterized protein</fullName>
    </submittedName>
</protein>
<evidence type="ECO:0000256" key="2">
    <source>
        <dbReference type="SAM" id="Phobius"/>
    </source>
</evidence>
<gene>
    <name evidence="4" type="ORF">CYLTODRAFT_488531</name>
</gene>
<keyword evidence="5" id="KW-1185">Reference proteome</keyword>
<accession>A0A0D7BK00</accession>
<keyword evidence="2" id="KW-0472">Membrane</keyword>
<feature type="compositionally biased region" description="Acidic residues" evidence="1">
    <location>
        <begin position="546"/>
        <end position="555"/>
    </location>
</feature>
<evidence type="ECO:0000256" key="3">
    <source>
        <dbReference type="SAM" id="SignalP"/>
    </source>
</evidence>
<evidence type="ECO:0000313" key="5">
    <source>
        <dbReference type="Proteomes" id="UP000054007"/>
    </source>
</evidence>
<evidence type="ECO:0000313" key="4">
    <source>
        <dbReference type="EMBL" id="KIY69936.1"/>
    </source>
</evidence>
<proteinExistence type="predicted"/>
<feature type="region of interest" description="Disordered" evidence="1">
    <location>
        <begin position="523"/>
        <end position="726"/>
    </location>
</feature>
<feature type="chain" id="PRO_5002317145" evidence="3">
    <location>
        <begin position="22"/>
        <end position="778"/>
    </location>
</feature>
<feature type="signal peptide" evidence="3">
    <location>
        <begin position="1"/>
        <end position="21"/>
    </location>
</feature>
<feature type="region of interest" description="Disordered" evidence="1">
    <location>
        <begin position="348"/>
        <end position="412"/>
    </location>
</feature>
<dbReference type="OrthoDB" id="2686083at2759"/>
<sequence length="778" mass="83677">MTVSLFLITAFWLVLVAAVESLPSGRQSTEAAVFALGAISVGDVVVNQPTPGLAGMIPMVAGFFPVFSYSTLVFVVGYILAKLRSWLHFRQRGPHYLEYEDESNVELLPTSVADIRPEFKDFPVLPPVVPSPQHRPSRAVDLALDRLNQSKSHNRSQSSSLPRSFGKLYSPPRPLSPHFRSTPSSPSLLFENGVHPRRPFANREMTSDLGVSSDTLFGIQRSVSNRSEDITELYLKLKAASPPHSPPVSHSSEQDITLVNTETDLIDFSPKHRAFILGEFGGLVASPAQVSVETPKREEEPQDMTRWDDDEEVGWDVQVVSPSVAAAPLSPLSPLELRPSFMRDEAMQHWRSATVDSPEAVDEPKTPPMLTVEEPSSDEEDSDDSASTHSREPSEVGYTSDPFADPSTPDIMASRSPAVAFVPLADDPFEDPPLADLEIPFSPVFPPTVAELEAHGDIDLTPQHEVDELVGPSVVLDPSPSSLDPSFDTRVETMPLLDEAGQPASPHPILAIDTAMDKVYGISMDKEYTQPESSVAPEHSALPSPAEDDIPLPDVDDTHDPNETDPKDEASSSEAAMLPLPKDDPDMLAVEDGIAAESVQTPTPPDSPVLAPARSLKARPAWSVRAADAPPLGLSSSGSSNAMSASPSESTKPSTTPLPPSRVSTPVETASPELPASPKPKSPEILLSSALPGSFPEDDDPPMAPLVTEQSVDKSDPQARARPSRSPIDIALAMQLRPGLGLGADPAWMVRFLMSMFGWMALMISGTGGGDGYHVPTR</sequence>
<dbReference type="AlphaFoldDB" id="A0A0D7BK00"/>